<dbReference type="PANTHER" id="PTHR47359">
    <property type="entry name" value="PEPTIDOGLYCAN DL-ENDOPEPTIDASE CWLO"/>
    <property type="match status" value="1"/>
</dbReference>
<dbReference type="GO" id="GO:0008234">
    <property type="term" value="F:cysteine-type peptidase activity"/>
    <property type="evidence" value="ECO:0007669"/>
    <property type="project" value="UniProtKB-KW"/>
</dbReference>
<keyword evidence="4" id="KW-0788">Thiol protease</keyword>
<dbReference type="EMBL" id="JACHMB010000001">
    <property type="protein sequence ID" value="MBB5781468.1"/>
    <property type="molecule type" value="Genomic_DNA"/>
</dbReference>
<proteinExistence type="inferred from homology"/>
<dbReference type="InterPro" id="IPR036689">
    <property type="entry name" value="ESAT-6-like_sf"/>
</dbReference>
<feature type="region of interest" description="Disordered" evidence="5">
    <location>
        <begin position="195"/>
        <end position="261"/>
    </location>
</feature>
<evidence type="ECO:0000256" key="2">
    <source>
        <dbReference type="ARBA" id="ARBA00022670"/>
    </source>
</evidence>
<organism evidence="7 8">
    <name type="scientific">Nonomuraea jabiensis</name>
    <dbReference type="NCBI Taxonomy" id="882448"/>
    <lineage>
        <taxon>Bacteria</taxon>
        <taxon>Bacillati</taxon>
        <taxon>Actinomycetota</taxon>
        <taxon>Actinomycetes</taxon>
        <taxon>Streptosporangiales</taxon>
        <taxon>Streptosporangiaceae</taxon>
        <taxon>Nonomuraea</taxon>
    </lineage>
</organism>
<keyword evidence="3 7" id="KW-0378">Hydrolase</keyword>
<dbReference type="RefSeq" id="WP_313046298.1">
    <property type="nucleotide sequence ID" value="NZ_JACHMB010000001.1"/>
</dbReference>
<feature type="compositionally biased region" description="Gly residues" evidence="5">
    <location>
        <begin position="216"/>
        <end position="248"/>
    </location>
</feature>
<dbReference type="SUPFAM" id="SSF140453">
    <property type="entry name" value="EsxAB dimer-like"/>
    <property type="match status" value="1"/>
</dbReference>
<dbReference type="Gene3D" id="3.90.1720.10">
    <property type="entry name" value="endopeptidase domain like (from Nostoc punctiforme)"/>
    <property type="match status" value="1"/>
</dbReference>
<gene>
    <name evidence="7" type="ORF">HD596_008224</name>
</gene>
<keyword evidence="2" id="KW-0645">Protease</keyword>
<name>A0A7W9LF80_9ACTN</name>
<comment type="caution">
    <text evidence="7">The sequence shown here is derived from an EMBL/GenBank/DDBJ whole genome shotgun (WGS) entry which is preliminary data.</text>
</comment>
<dbReference type="Pfam" id="PF00877">
    <property type="entry name" value="NLPC_P60"/>
    <property type="match status" value="1"/>
</dbReference>
<evidence type="ECO:0000256" key="4">
    <source>
        <dbReference type="ARBA" id="ARBA00022807"/>
    </source>
</evidence>
<dbReference type="InterPro" id="IPR038765">
    <property type="entry name" value="Papain-like_cys_pep_sf"/>
</dbReference>
<evidence type="ECO:0000259" key="6">
    <source>
        <dbReference type="PROSITE" id="PS51935"/>
    </source>
</evidence>
<dbReference type="InterPro" id="IPR051794">
    <property type="entry name" value="PG_Endopeptidase_C40"/>
</dbReference>
<evidence type="ECO:0000256" key="5">
    <source>
        <dbReference type="SAM" id="MobiDB-lite"/>
    </source>
</evidence>
<dbReference type="Gene3D" id="1.10.287.1060">
    <property type="entry name" value="ESAT-6-like"/>
    <property type="match status" value="1"/>
</dbReference>
<dbReference type="InterPro" id="IPR000064">
    <property type="entry name" value="NLP_P60_dom"/>
</dbReference>
<dbReference type="Proteomes" id="UP000579153">
    <property type="component" value="Unassembled WGS sequence"/>
</dbReference>
<evidence type="ECO:0000256" key="1">
    <source>
        <dbReference type="ARBA" id="ARBA00007074"/>
    </source>
</evidence>
<dbReference type="InterPro" id="IPR010310">
    <property type="entry name" value="T7SS_ESAT-6-like"/>
</dbReference>
<feature type="domain" description="NlpC/P60" evidence="6">
    <location>
        <begin position="264"/>
        <end position="386"/>
    </location>
</feature>
<dbReference type="AlphaFoldDB" id="A0A7W9LF80"/>
<dbReference type="PANTHER" id="PTHR47359:SF3">
    <property type="entry name" value="NLP_P60 DOMAIN-CONTAINING PROTEIN-RELATED"/>
    <property type="match status" value="1"/>
</dbReference>
<accession>A0A7W9LF80</accession>
<comment type="similarity">
    <text evidence="1">Belongs to the peptidase C40 family.</text>
</comment>
<evidence type="ECO:0000313" key="7">
    <source>
        <dbReference type="EMBL" id="MBB5781468.1"/>
    </source>
</evidence>
<dbReference type="Pfam" id="PF06013">
    <property type="entry name" value="WXG100"/>
    <property type="match status" value="1"/>
</dbReference>
<keyword evidence="8" id="KW-1185">Reference proteome</keyword>
<evidence type="ECO:0000313" key="8">
    <source>
        <dbReference type="Proteomes" id="UP000579153"/>
    </source>
</evidence>
<evidence type="ECO:0000256" key="3">
    <source>
        <dbReference type="ARBA" id="ARBA00022801"/>
    </source>
</evidence>
<dbReference type="GO" id="GO:0006508">
    <property type="term" value="P:proteolysis"/>
    <property type="evidence" value="ECO:0007669"/>
    <property type="project" value="UniProtKB-KW"/>
</dbReference>
<sequence>MTDIWDQYLSPIQRVIDDLSGDQAQISKISGQWRTLAGDITTETGVIKRAVNRVDSAWNGAAAESFARYMARYPKSGTALSEALTSCAGKLDAAGSALETAKGEVQALYREKRAWLDEQRSDPDSTTISMTSIRSQVSNALQRAKVHTDKAAEVLGQATSEINKHLGEVRFFTGIPAPGDQDFVPGNKAGMPWIPDPDFRPQSPKTQLASYNGNGQPPGGGIGNGLNGAGGSGGNGASGGGGGGGGAGAPSLAVPPNAHSLAPNPRAQAVIDYALKQLGDPYVWGATGPGSFDCSGLTLRAYESAGTAIPRVAHDQWLRGPRIPDGNAQPGDLVFFDNNGDGTADHVGIVLDPEKGTMIHAPRPGSEVKIAPYSRTPMGFTRPGTS</sequence>
<dbReference type="PROSITE" id="PS51935">
    <property type="entry name" value="NLPC_P60"/>
    <property type="match status" value="1"/>
</dbReference>
<protein>
    <submittedName>
        <fullName evidence="7">Cell wall-associated NlpC family hydrolase</fullName>
    </submittedName>
</protein>
<reference evidence="7 8" key="1">
    <citation type="submission" date="2020-08" db="EMBL/GenBank/DDBJ databases">
        <title>Sequencing the genomes of 1000 actinobacteria strains.</title>
        <authorList>
            <person name="Klenk H.-P."/>
        </authorList>
    </citation>
    <scope>NUCLEOTIDE SEQUENCE [LARGE SCALE GENOMIC DNA]</scope>
    <source>
        <strain evidence="7 8">DSM 45507</strain>
    </source>
</reference>
<dbReference type="SUPFAM" id="SSF54001">
    <property type="entry name" value="Cysteine proteinases"/>
    <property type="match status" value="1"/>
</dbReference>